<dbReference type="SUPFAM" id="SSF53448">
    <property type="entry name" value="Nucleotide-diphospho-sugar transferases"/>
    <property type="match status" value="1"/>
</dbReference>
<reference evidence="7 8" key="1">
    <citation type="submission" date="2022-10" db="EMBL/GenBank/DDBJ databases">
        <authorList>
            <person name="Xie J."/>
            <person name="Shen N."/>
        </authorList>
    </citation>
    <scope>NUCLEOTIDE SEQUENCE [LARGE SCALE GENOMIC DNA]</scope>
    <source>
        <strain evidence="7 8">DSM 41681</strain>
    </source>
</reference>
<dbReference type="Proteomes" id="UP001352223">
    <property type="component" value="Unassembled WGS sequence"/>
</dbReference>
<keyword evidence="6" id="KW-0472">Membrane</keyword>
<comment type="similarity">
    <text evidence="2">Belongs to the CDP-glycerol glycerophosphotransferase family.</text>
</comment>
<accession>A0ABU6CNW6</accession>
<evidence type="ECO:0000313" key="8">
    <source>
        <dbReference type="Proteomes" id="UP001352223"/>
    </source>
</evidence>
<dbReference type="InterPro" id="IPR043148">
    <property type="entry name" value="TagF_C"/>
</dbReference>
<evidence type="ECO:0000313" key="7">
    <source>
        <dbReference type="EMBL" id="MEB3965777.1"/>
    </source>
</evidence>
<dbReference type="InterPro" id="IPR029044">
    <property type="entry name" value="Nucleotide-diphossugar_trans"/>
</dbReference>
<dbReference type="PANTHER" id="PTHR37316:SF3">
    <property type="entry name" value="TEICHOIC ACID GLYCEROL-PHOSPHATE TRANSFERASE"/>
    <property type="match status" value="1"/>
</dbReference>
<dbReference type="InterPro" id="IPR043149">
    <property type="entry name" value="TagF_N"/>
</dbReference>
<dbReference type="PANTHER" id="PTHR37316">
    <property type="entry name" value="TEICHOIC ACID GLYCEROL-PHOSPHATE PRIMASE"/>
    <property type="match status" value="1"/>
</dbReference>
<evidence type="ECO:0000256" key="5">
    <source>
        <dbReference type="ARBA" id="ARBA00022944"/>
    </source>
</evidence>
<dbReference type="Pfam" id="PF04464">
    <property type="entry name" value="Glyphos_transf"/>
    <property type="match status" value="1"/>
</dbReference>
<dbReference type="InterPro" id="IPR007554">
    <property type="entry name" value="Glycerophosphate_synth"/>
</dbReference>
<evidence type="ECO:0000256" key="1">
    <source>
        <dbReference type="ARBA" id="ARBA00004202"/>
    </source>
</evidence>
<evidence type="ECO:0000256" key="3">
    <source>
        <dbReference type="ARBA" id="ARBA00022475"/>
    </source>
</evidence>
<proteinExistence type="inferred from homology"/>
<dbReference type="Gene3D" id="3.40.50.12580">
    <property type="match status" value="1"/>
</dbReference>
<dbReference type="SUPFAM" id="SSF53756">
    <property type="entry name" value="UDP-Glycosyltransferase/glycogen phosphorylase"/>
    <property type="match status" value="1"/>
</dbReference>
<evidence type="ECO:0000256" key="4">
    <source>
        <dbReference type="ARBA" id="ARBA00022679"/>
    </source>
</evidence>
<keyword evidence="8" id="KW-1185">Reference proteome</keyword>
<dbReference type="InterPro" id="IPR051612">
    <property type="entry name" value="Teichoic_Acid_Biosynth"/>
</dbReference>
<dbReference type="Gene3D" id="3.40.50.11820">
    <property type="match status" value="1"/>
</dbReference>
<comment type="subcellular location">
    <subcellularLocation>
        <location evidence="1">Cell membrane</location>
        <topology evidence="1">Peripheral membrane protein</topology>
    </subcellularLocation>
</comment>
<comment type="caution">
    <text evidence="7">The sequence shown here is derived from an EMBL/GenBank/DDBJ whole genome shotgun (WGS) entry which is preliminary data.</text>
</comment>
<dbReference type="RefSeq" id="WP_324774351.1">
    <property type="nucleotide sequence ID" value="NZ_BAAATS010000025.1"/>
</dbReference>
<organism evidence="7 8">
    <name type="scientific">Streptomyces kunmingensis</name>
    <dbReference type="NCBI Taxonomy" id="68225"/>
    <lineage>
        <taxon>Bacteria</taxon>
        <taxon>Bacillati</taxon>
        <taxon>Actinomycetota</taxon>
        <taxon>Actinomycetes</taxon>
        <taxon>Kitasatosporales</taxon>
        <taxon>Streptomycetaceae</taxon>
        <taxon>Streptomyces</taxon>
    </lineage>
</organism>
<protein>
    <submittedName>
        <fullName evidence="7">CDP-glycerol glycerophosphotransferase family protein</fullName>
    </submittedName>
</protein>
<evidence type="ECO:0000256" key="2">
    <source>
        <dbReference type="ARBA" id="ARBA00010488"/>
    </source>
</evidence>
<dbReference type="EMBL" id="JAOZYB010000337">
    <property type="protein sequence ID" value="MEB3965777.1"/>
    <property type="molecule type" value="Genomic_DNA"/>
</dbReference>
<sequence length="757" mass="83262">MAQRTERTGGKGGTRPKLSVIVYGRDVQGLLGATLDSVADQLPPDAELVTAAVGEVAQSVAEPYGGTVVPLPPGTSDAAARAAGAGRAGGTWLWFVHAKDRLPTGAPRALLDRLTEVESAAAGVDVVLADHVRSTWRTTGGSGADAGRLARLGRRELPLGEASGLLRVTPLLGNRAVRAAFWHEHGAALSDLDASFDDRTAEMFAARATLVLAERIACLEQAVLDVRQLRPQSLPPVTAEQRYGFVTAYEDLQRLMERQETPAGPRAVLYDLMATESMRTVARETMPSAVAREFFHRASAAAVRWRPEGYRHPAGLEGVRRRLLEEDAYPKYRAFQSANHKRRDLRAAVRTRKKQFGTKVRDVRYQRALRAPADPGLAVFSAYWDRGASCNPAAIAAKLAELAPHIRPVWVVSAANEPLLPPGTEHVVPGTRRYWEVLARAKYLVNNVNFPNAVVKRPDAVHLQTHHGTPLKKMGLDQLAYPTASKGLDFDALLARVDKWDYSVSANSHSTRMWEHAYPSRYVSLDHGYPRNDVYYSAGAAEIRSVRDRLGIAPGRRALLYAPTHRDYEAAWTPRLDLAALSERLGDGTVLLVRGHYFYGGAASPLATLRRSGHVIDVSAYDPVEELALAADALITDYSSIMFDYANLDRPIISYADDWETYAQTRGVYFDLMAEPPGHVARTQDELTQLLATDAWCDEASAKARDRFRRRFCEFDDGHAAERVVRRVFLGEPEEALPPVVPLDARTPAPTPEEATR</sequence>
<name>A0ABU6CNW6_9ACTN</name>
<gene>
    <name evidence="7" type="ORF">OKJ48_36975</name>
</gene>
<evidence type="ECO:0000256" key="6">
    <source>
        <dbReference type="ARBA" id="ARBA00023136"/>
    </source>
</evidence>
<keyword evidence="4" id="KW-0808">Transferase</keyword>
<keyword evidence="3" id="KW-1003">Cell membrane</keyword>
<keyword evidence="5" id="KW-0777">Teichoic acid biosynthesis</keyword>
<dbReference type="Gene3D" id="3.90.550.10">
    <property type="entry name" value="Spore Coat Polysaccharide Biosynthesis Protein SpsA, Chain A"/>
    <property type="match status" value="1"/>
</dbReference>